<feature type="domain" description="Protein kinase" evidence="2">
    <location>
        <begin position="1"/>
        <end position="250"/>
    </location>
</feature>
<dbReference type="PRINTS" id="PR00109">
    <property type="entry name" value="TYRKINASE"/>
</dbReference>
<dbReference type="InterPro" id="IPR045269">
    <property type="entry name" value="Atg1-like"/>
</dbReference>
<dbReference type="GO" id="GO:0005737">
    <property type="term" value="C:cytoplasm"/>
    <property type="evidence" value="ECO:0007669"/>
    <property type="project" value="TreeGrafter"/>
</dbReference>
<dbReference type="GO" id="GO:0005524">
    <property type="term" value="F:ATP binding"/>
    <property type="evidence" value="ECO:0007669"/>
    <property type="project" value="InterPro"/>
</dbReference>
<dbReference type="HOGENOM" id="CLU_000288_7_0_1"/>
<dbReference type="InterPro" id="IPR001245">
    <property type="entry name" value="Ser-Thr/Tyr_kinase_cat_dom"/>
</dbReference>
<protein>
    <recommendedName>
        <fullName evidence="2">Protein kinase domain-containing protein</fullName>
    </recommendedName>
</protein>
<feature type="transmembrane region" description="Helical" evidence="1">
    <location>
        <begin position="229"/>
        <end position="249"/>
    </location>
</feature>
<gene>
    <name evidence="3" type="ORF">GLOINDRAFT_327056</name>
</gene>
<keyword evidence="1" id="KW-0812">Transmembrane</keyword>
<dbReference type="EMBL" id="KI294948">
    <property type="protein sequence ID" value="ESA03548.1"/>
    <property type="molecule type" value="Genomic_DNA"/>
</dbReference>
<dbReference type="VEuPathDB" id="FungiDB:RhiirFUN_026506"/>
<dbReference type="GO" id="GO:0010506">
    <property type="term" value="P:regulation of autophagy"/>
    <property type="evidence" value="ECO:0007669"/>
    <property type="project" value="InterPro"/>
</dbReference>
<dbReference type="SUPFAM" id="SSF56112">
    <property type="entry name" value="Protein kinase-like (PK-like)"/>
    <property type="match status" value="1"/>
</dbReference>
<dbReference type="Pfam" id="PF00069">
    <property type="entry name" value="Pkinase"/>
    <property type="match status" value="1"/>
</dbReference>
<reference evidence="3" key="1">
    <citation type="submission" date="2013-07" db="EMBL/GenBank/DDBJ databases">
        <title>The genome of an arbuscular mycorrhizal fungus provides insights into the evolution of the oldest plant symbiosis.</title>
        <authorList>
            <consortium name="DOE Joint Genome Institute"/>
            <person name="Tisserant E."/>
            <person name="Malbreil M."/>
            <person name="Kuo A."/>
            <person name="Kohler A."/>
            <person name="Symeonidi A."/>
            <person name="Balestrini R."/>
            <person name="Charron P."/>
            <person name="Duensing N."/>
            <person name="Frei-dit-Frey N."/>
            <person name="Gianinazzi-Pearson V."/>
            <person name="Gilbert B."/>
            <person name="Handa Y."/>
            <person name="Hijri M."/>
            <person name="Kaul R."/>
            <person name="Kawaguchi M."/>
            <person name="Krajinski F."/>
            <person name="Lammers P."/>
            <person name="Lapierre D."/>
            <person name="Masclaux F.G."/>
            <person name="Murat C."/>
            <person name="Morin E."/>
            <person name="Ndikumana S."/>
            <person name="Pagni M."/>
            <person name="Petitpierre D."/>
            <person name="Requena N."/>
            <person name="Rosikiewicz P."/>
            <person name="Riley R."/>
            <person name="Saito K."/>
            <person name="San Clemente H."/>
            <person name="Shapiro H."/>
            <person name="van Tuinen D."/>
            <person name="Becard G."/>
            <person name="Bonfante P."/>
            <person name="Paszkowski U."/>
            <person name="Shachar-Hill Y."/>
            <person name="Young J.P."/>
            <person name="Sanders I.R."/>
            <person name="Henrissat B."/>
            <person name="Rensing S.A."/>
            <person name="Grigoriev I.V."/>
            <person name="Corradi N."/>
            <person name="Roux C."/>
            <person name="Martin F."/>
        </authorList>
    </citation>
    <scope>NUCLEOTIDE SEQUENCE</scope>
    <source>
        <strain evidence="3">DAOM 197198</strain>
    </source>
</reference>
<dbReference type="Gene3D" id="1.10.510.10">
    <property type="entry name" value="Transferase(Phosphotransferase) domain 1"/>
    <property type="match status" value="1"/>
</dbReference>
<dbReference type="InterPro" id="IPR011009">
    <property type="entry name" value="Kinase-like_dom_sf"/>
</dbReference>
<proteinExistence type="predicted"/>
<evidence type="ECO:0000313" key="3">
    <source>
        <dbReference type="EMBL" id="ESA03548.1"/>
    </source>
</evidence>
<dbReference type="GO" id="GO:0004674">
    <property type="term" value="F:protein serine/threonine kinase activity"/>
    <property type="evidence" value="ECO:0007669"/>
    <property type="project" value="InterPro"/>
</dbReference>
<dbReference type="PROSITE" id="PS50011">
    <property type="entry name" value="PROTEIN_KINASE_DOM"/>
    <property type="match status" value="1"/>
</dbReference>
<dbReference type="AlphaFoldDB" id="U9TB78"/>
<sequence>MTGKYFALKTFYNFEKISVKEIVNEIEIHREVDYHDNIIRFYGITKPELDNQSDQMKKYYLVFEYADGGSLRHYLKNNFKDLSWHDKISFAYQLSSAVSCLHEEGIVHCDLHSKNVLIKQNTIKLADFGLSKRIDASYDTTELYGVLPYLDPKRFKRRKPDNVMQDYILNDKTDVYSVGVLLWEISSGKPPFYADNKAELEFKISEGLREIPVPDTPNDYVKLYTGKIFYYYGLLFINAIVILMIILFIL</sequence>
<dbReference type="PANTHER" id="PTHR24348">
    <property type="entry name" value="SERINE/THREONINE-PROTEIN KINASE UNC-51-RELATED"/>
    <property type="match status" value="1"/>
</dbReference>
<accession>U9TB78</accession>
<keyword evidence="1" id="KW-1133">Transmembrane helix</keyword>
<dbReference type="eggNOG" id="KOG1187">
    <property type="taxonomic scope" value="Eukaryota"/>
</dbReference>
<keyword evidence="1" id="KW-0472">Membrane</keyword>
<name>U9TB78_RHIID</name>
<evidence type="ECO:0000259" key="2">
    <source>
        <dbReference type="PROSITE" id="PS50011"/>
    </source>
</evidence>
<dbReference type="PANTHER" id="PTHR24348:SF68">
    <property type="entry name" value="SERINE_THREONINE-PROTEIN KINASE ATG1C"/>
    <property type="match status" value="1"/>
</dbReference>
<evidence type="ECO:0000256" key="1">
    <source>
        <dbReference type="SAM" id="Phobius"/>
    </source>
</evidence>
<dbReference type="InterPro" id="IPR000719">
    <property type="entry name" value="Prot_kinase_dom"/>
</dbReference>
<organism evidence="3">
    <name type="scientific">Rhizophagus irregularis (strain DAOM 181602 / DAOM 197198 / MUCL 43194)</name>
    <name type="common">Arbuscular mycorrhizal fungus</name>
    <name type="synonym">Glomus intraradices</name>
    <dbReference type="NCBI Taxonomy" id="747089"/>
    <lineage>
        <taxon>Eukaryota</taxon>
        <taxon>Fungi</taxon>
        <taxon>Fungi incertae sedis</taxon>
        <taxon>Mucoromycota</taxon>
        <taxon>Glomeromycotina</taxon>
        <taxon>Glomeromycetes</taxon>
        <taxon>Glomerales</taxon>
        <taxon>Glomeraceae</taxon>
        <taxon>Rhizophagus</taxon>
    </lineage>
</organism>